<keyword evidence="1" id="KW-0732">Signal</keyword>
<feature type="chain" id="PRO_5025402122" evidence="1">
    <location>
        <begin position="24"/>
        <end position="427"/>
    </location>
</feature>
<feature type="signal peptide" evidence="1">
    <location>
        <begin position="1"/>
        <end position="23"/>
    </location>
</feature>
<sequence>MLPLQLVVTLIEIFLFLADFANGTNVIRSTKSINGVRGSLGIRASSNQTLDDQTSTREKICLLSGGTMTTKTTDDIPASGWVITSPTPTNANTSAETIILDSLQNSTNGLKKRALRGVADPKRYVAALSKVISEKGRWVHHIWTDGMATSRTFRYDPEDMKTASGVKGMFGCTCVIIASQRGTYLSHIWEGPTFVRNQREYESREDVFWEHSFESLRDGNDLDPLDKSLPLAYLVAPGEVLHIESNPVIFIITPYTTESQRQHFHVRTELRYEERIKELARALAKLVPSVEPPVLVGYHRADEGATEADELEPEGPAGYAGRAIVEVEQERWDIVDADGRSLCFDRPPFVGTWRLWVEDRAIYQYDYVIDARPQKRDGVSYGYGLNSSISHSSRPSMTRYVHPTASATVDRSSVNVGLLTGTKARRD</sequence>
<proteinExistence type="predicted"/>
<organism evidence="2 3">
    <name type="scientific">Viridothelium virens</name>
    <name type="common">Speckled blister lichen</name>
    <name type="synonym">Trypethelium virens</name>
    <dbReference type="NCBI Taxonomy" id="1048519"/>
    <lineage>
        <taxon>Eukaryota</taxon>
        <taxon>Fungi</taxon>
        <taxon>Dikarya</taxon>
        <taxon>Ascomycota</taxon>
        <taxon>Pezizomycotina</taxon>
        <taxon>Dothideomycetes</taxon>
        <taxon>Dothideomycetes incertae sedis</taxon>
        <taxon>Trypetheliales</taxon>
        <taxon>Trypetheliaceae</taxon>
        <taxon>Viridothelium</taxon>
    </lineage>
</organism>
<accession>A0A6A6HIW5</accession>
<name>A0A6A6HIW5_VIRVR</name>
<keyword evidence="3" id="KW-1185">Reference proteome</keyword>
<reference evidence="2" key="1">
    <citation type="journal article" date="2020" name="Stud. Mycol.">
        <title>101 Dothideomycetes genomes: a test case for predicting lifestyles and emergence of pathogens.</title>
        <authorList>
            <person name="Haridas S."/>
            <person name="Albert R."/>
            <person name="Binder M."/>
            <person name="Bloem J."/>
            <person name="Labutti K."/>
            <person name="Salamov A."/>
            <person name="Andreopoulos B."/>
            <person name="Baker S."/>
            <person name="Barry K."/>
            <person name="Bills G."/>
            <person name="Bluhm B."/>
            <person name="Cannon C."/>
            <person name="Castanera R."/>
            <person name="Culley D."/>
            <person name="Daum C."/>
            <person name="Ezra D."/>
            <person name="Gonzalez J."/>
            <person name="Henrissat B."/>
            <person name="Kuo A."/>
            <person name="Liang C."/>
            <person name="Lipzen A."/>
            <person name="Lutzoni F."/>
            <person name="Magnuson J."/>
            <person name="Mondo S."/>
            <person name="Nolan M."/>
            <person name="Ohm R."/>
            <person name="Pangilinan J."/>
            <person name="Park H.-J."/>
            <person name="Ramirez L."/>
            <person name="Alfaro M."/>
            <person name="Sun H."/>
            <person name="Tritt A."/>
            <person name="Yoshinaga Y."/>
            <person name="Zwiers L.-H."/>
            <person name="Turgeon B."/>
            <person name="Goodwin S."/>
            <person name="Spatafora J."/>
            <person name="Crous P."/>
            <person name="Grigoriev I."/>
        </authorList>
    </citation>
    <scope>NUCLEOTIDE SEQUENCE</scope>
    <source>
        <strain evidence="2">Tuck. ex Michener</strain>
    </source>
</reference>
<gene>
    <name evidence="2" type="ORF">EV356DRAFT_335996</name>
</gene>
<dbReference type="AlphaFoldDB" id="A0A6A6HIW5"/>
<protein>
    <submittedName>
        <fullName evidence="2">Uncharacterized protein</fullName>
    </submittedName>
</protein>
<evidence type="ECO:0000313" key="2">
    <source>
        <dbReference type="EMBL" id="KAF2238084.1"/>
    </source>
</evidence>
<dbReference type="EMBL" id="ML991777">
    <property type="protein sequence ID" value="KAF2238084.1"/>
    <property type="molecule type" value="Genomic_DNA"/>
</dbReference>
<dbReference type="Proteomes" id="UP000800092">
    <property type="component" value="Unassembled WGS sequence"/>
</dbReference>
<evidence type="ECO:0000313" key="3">
    <source>
        <dbReference type="Proteomes" id="UP000800092"/>
    </source>
</evidence>
<dbReference type="OrthoDB" id="3886018at2759"/>
<evidence type="ECO:0000256" key="1">
    <source>
        <dbReference type="SAM" id="SignalP"/>
    </source>
</evidence>